<comment type="caution">
    <text evidence="4">The sequence shown here is derived from an EMBL/GenBank/DDBJ whole genome shotgun (WGS) entry which is preliminary data.</text>
</comment>
<dbReference type="EMBL" id="JADFTS010000002">
    <property type="protein sequence ID" value="KAF9620623.1"/>
    <property type="molecule type" value="Genomic_DNA"/>
</dbReference>
<accession>A0A835IS27</accession>
<proteinExistence type="inferred from homology"/>
<dbReference type="InterPro" id="IPR036852">
    <property type="entry name" value="Peptidase_S8/S53_dom_sf"/>
</dbReference>
<organism evidence="4 5">
    <name type="scientific">Coptis chinensis</name>
    <dbReference type="NCBI Taxonomy" id="261450"/>
    <lineage>
        <taxon>Eukaryota</taxon>
        <taxon>Viridiplantae</taxon>
        <taxon>Streptophyta</taxon>
        <taxon>Embryophyta</taxon>
        <taxon>Tracheophyta</taxon>
        <taxon>Spermatophyta</taxon>
        <taxon>Magnoliopsida</taxon>
        <taxon>Ranunculales</taxon>
        <taxon>Ranunculaceae</taxon>
        <taxon>Coptidoideae</taxon>
        <taxon>Coptis</taxon>
    </lineage>
</organism>
<evidence type="ECO:0000256" key="1">
    <source>
        <dbReference type="ARBA" id="ARBA00011073"/>
    </source>
</evidence>
<dbReference type="InterPro" id="IPR045051">
    <property type="entry name" value="SBT"/>
</dbReference>
<dbReference type="AlphaFoldDB" id="A0A835IS27"/>
<reference evidence="4 5" key="1">
    <citation type="submission" date="2020-10" db="EMBL/GenBank/DDBJ databases">
        <title>The Coptis chinensis genome and diversification of protoberbering-type alkaloids.</title>
        <authorList>
            <person name="Wang B."/>
            <person name="Shu S."/>
            <person name="Song C."/>
            <person name="Liu Y."/>
        </authorList>
    </citation>
    <scope>NUCLEOTIDE SEQUENCE [LARGE SCALE GENOMIC DNA]</scope>
    <source>
        <strain evidence="4">HL-2020</strain>
        <tissue evidence="4">Leaf</tissue>
    </source>
</reference>
<name>A0A835IS27_9MAGN</name>
<keyword evidence="5" id="KW-1185">Reference proteome</keyword>
<sequence length="263" mass="29152">MEYGLLIGVNKMFTRVVLFFKIKLGLVKSRAIRNAWFFVIITEKDEVVSISQARPNAWSLQTTRSWEFIGVEGGKEFGRSVNSKMIGNLQQKANYGKDRCHCCLNWDNDKDGCIFFDLPALGIWPESRSFNDEGFGPVPKSWKGICEAGAAFNSSHCNRKLIGARYYLKAYEHYNGRLNDSFNYRSPRDHDGHGTHTSSTIGGRKVENVSALGGFATGTASGGAPLVRLAMYKVCWPIDPNQSISKGGTCLEADMLAAIDDAM</sequence>
<dbReference type="Gene3D" id="3.40.50.200">
    <property type="entry name" value="Peptidase S8/S53 domain"/>
    <property type="match status" value="1"/>
</dbReference>
<dbReference type="SUPFAM" id="SSF52743">
    <property type="entry name" value="Subtilisin-like"/>
    <property type="match status" value="1"/>
</dbReference>
<dbReference type="InterPro" id="IPR000209">
    <property type="entry name" value="Peptidase_S8/S53_dom"/>
</dbReference>
<dbReference type="OrthoDB" id="1726373at2759"/>
<dbReference type="GO" id="GO:0006508">
    <property type="term" value="P:proteolysis"/>
    <property type="evidence" value="ECO:0007669"/>
    <property type="project" value="InterPro"/>
</dbReference>
<feature type="domain" description="Peptidase S8/S53" evidence="3">
    <location>
        <begin position="163"/>
        <end position="236"/>
    </location>
</feature>
<comment type="similarity">
    <text evidence="1">Belongs to the peptidase S8 family.</text>
</comment>
<gene>
    <name evidence="4" type="ORF">IFM89_013649</name>
</gene>
<keyword evidence="2" id="KW-0732">Signal</keyword>
<evidence type="ECO:0000313" key="4">
    <source>
        <dbReference type="EMBL" id="KAF9620623.1"/>
    </source>
</evidence>
<dbReference type="GO" id="GO:0004252">
    <property type="term" value="F:serine-type endopeptidase activity"/>
    <property type="evidence" value="ECO:0007669"/>
    <property type="project" value="InterPro"/>
</dbReference>
<evidence type="ECO:0000259" key="3">
    <source>
        <dbReference type="Pfam" id="PF00082"/>
    </source>
</evidence>
<evidence type="ECO:0000313" key="5">
    <source>
        <dbReference type="Proteomes" id="UP000631114"/>
    </source>
</evidence>
<dbReference type="PANTHER" id="PTHR10795">
    <property type="entry name" value="PROPROTEIN CONVERTASE SUBTILISIN/KEXIN"/>
    <property type="match status" value="1"/>
</dbReference>
<evidence type="ECO:0000256" key="2">
    <source>
        <dbReference type="ARBA" id="ARBA00022729"/>
    </source>
</evidence>
<protein>
    <recommendedName>
        <fullName evidence="3">Peptidase S8/S53 domain-containing protein</fullName>
    </recommendedName>
</protein>
<dbReference type="Proteomes" id="UP000631114">
    <property type="component" value="Unassembled WGS sequence"/>
</dbReference>
<dbReference type="Pfam" id="PF00082">
    <property type="entry name" value="Peptidase_S8"/>
    <property type="match status" value="1"/>
</dbReference>